<evidence type="ECO:0000256" key="2">
    <source>
        <dbReference type="ARBA" id="ARBA00022475"/>
    </source>
</evidence>
<dbReference type="NCBIfam" id="TIGR04178">
    <property type="entry name" value="exo_archaeo"/>
    <property type="match status" value="1"/>
</dbReference>
<keyword evidence="6 8" id="KW-1133">Transmembrane helix</keyword>
<organism evidence="9 10">
    <name type="scientific">Trichlorobacter ammonificans</name>
    <dbReference type="NCBI Taxonomy" id="2916410"/>
    <lineage>
        <taxon>Bacteria</taxon>
        <taxon>Pseudomonadati</taxon>
        <taxon>Thermodesulfobacteriota</taxon>
        <taxon>Desulfuromonadia</taxon>
        <taxon>Geobacterales</taxon>
        <taxon>Geobacteraceae</taxon>
        <taxon>Trichlorobacter</taxon>
    </lineage>
</organism>
<dbReference type="InterPro" id="IPR013426">
    <property type="entry name" value="EpsH-like"/>
</dbReference>
<dbReference type="InterPro" id="IPR017540">
    <property type="entry name" value="Exosortase-1"/>
</dbReference>
<evidence type="ECO:0000256" key="6">
    <source>
        <dbReference type="ARBA" id="ARBA00022989"/>
    </source>
</evidence>
<dbReference type="Pfam" id="PF09721">
    <property type="entry name" value="Exosortase_EpsH"/>
    <property type="match status" value="1"/>
</dbReference>
<keyword evidence="10" id="KW-1185">Reference proteome</keyword>
<dbReference type="InterPro" id="IPR019127">
    <property type="entry name" value="Exosortase"/>
</dbReference>
<evidence type="ECO:0000313" key="9">
    <source>
        <dbReference type="EMBL" id="CAH2031419.1"/>
    </source>
</evidence>
<keyword evidence="5" id="KW-0378">Hydrolase</keyword>
<feature type="transmembrane region" description="Helical" evidence="8">
    <location>
        <begin position="214"/>
        <end position="241"/>
    </location>
</feature>
<evidence type="ECO:0000256" key="4">
    <source>
        <dbReference type="ARBA" id="ARBA00022692"/>
    </source>
</evidence>
<evidence type="ECO:0000256" key="5">
    <source>
        <dbReference type="ARBA" id="ARBA00022801"/>
    </source>
</evidence>
<dbReference type="NCBIfam" id="TIGR03109">
    <property type="entry name" value="exosort_XrtA"/>
    <property type="match status" value="1"/>
</dbReference>
<evidence type="ECO:0000313" key="10">
    <source>
        <dbReference type="Proteomes" id="UP001295463"/>
    </source>
</evidence>
<feature type="transmembrane region" description="Helical" evidence="8">
    <location>
        <begin position="12"/>
        <end position="30"/>
    </location>
</feature>
<keyword evidence="2" id="KW-1003">Cell membrane</keyword>
<feature type="transmembrane region" description="Helical" evidence="8">
    <location>
        <begin position="253"/>
        <end position="273"/>
    </location>
</feature>
<gene>
    <name evidence="9" type="ORF">GEAMG1_1587</name>
</gene>
<reference evidence="9 10" key="1">
    <citation type="submission" date="2022-03" db="EMBL/GenBank/DDBJ databases">
        <authorList>
            <person name="Koch H."/>
        </authorList>
    </citation>
    <scope>NUCLEOTIDE SEQUENCE [LARGE SCALE GENOMIC DNA]</scope>
    <source>
        <strain evidence="9 10">G1</strain>
    </source>
</reference>
<sequence>MTFYESLHRYRIELLLTLVLVSLLYGRSVAGMVGDWYRDDNYAHGFLVPLIAGYFIYERWDDLKASRVVPSLAGLAIILVALLQLTIGTVGLEYFTIRSSLVVLVAGIVLFIWGSGVFRTLRLPIGYLLFMVPLPYIIHDQIAFPLKQFVSRVSVAVMHLLGVTVVRDGNIIMFPGITLEVADACSGIRSLVSILALSIAYAFFLQISPLKRWIVILSSIVIAIAANALRVIITGILASYHGARVAEGFFHEFAGLAVFALAMAMLVALGLLLRGKAS</sequence>
<dbReference type="InterPro" id="IPR026392">
    <property type="entry name" value="Exo/Archaeosortase_dom"/>
</dbReference>
<protein>
    <submittedName>
        <fullName evidence="9">Eight transmembrane protein EpsH</fullName>
    </submittedName>
</protein>
<accession>A0ABM9D9Y7</accession>
<evidence type="ECO:0000256" key="3">
    <source>
        <dbReference type="ARBA" id="ARBA00022670"/>
    </source>
</evidence>
<evidence type="ECO:0000256" key="7">
    <source>
        <dbReference type="ARBA" id="ARBA00023136"/>
    </source>
</evidence>
<feature type="transmembrane region" description="Helical" evidence="8">
    <location>
        <begin position="72"/>
        <end position="95"/>
    </location>
</feature>
<feature type="transmembrane region" description="Helical" evidence="8">
    <location>
        <begin position="42"/>
        <end position="60"/>
    </location>
</feature>
<comment type="subcellular location">
    <subcellularLocation>
        <location evidence="1">Cell membrane</location>
        <topology evidence="1">Multi-pass membrane protein</topology>
    </subcellularLocation>
</comment>
<keyword evidence="3" id="KW-0645">Protease</keyword>
<dbReference type="NCBIfam" id="TIGR02602">
    <property type="entry name" value="8TM_EpsH"/>
    <property type="match status" value="1"/>
</dbReference>
<dbReference type="RefSeq" id="WP_305732242.1">
    <property type="nucleotide sequence ID" value="NZ_OW150024.1"/>
</dbReference>
<proteinExistence type="predicted"/>
<name>A0ABM9D9Y7_9BACT</name>
<keyword evidence="7 8" id="KW-0472">Membrane</keyword>
<keyword evidence="4 8" id="KW-0812">Transmembrane</keyword>
<evidence type="ECO:0000256" key="1">
    <source>
        <dbReference type="ARBA" id="ARBA00004651"/>
    </source>
</evidence>
<dbReference type="Proteomes" id="UP001295463">
    <property type="component" value="Chromosome"/>
</dbReference>
<feature type="transmembrane region" description="Helical" evidence="8">
    <location>
        <begin position="187"/>
        <end position="207"/>
    </location>
</feature>
<feature type="transmembrane region" description="Helical" evidence="8">
    <location>
        <begin position="101"/>
        <end position="121"/>
    </location>
</feature>
<dbReference type="EMBL" id="OW150024">
    <property type="protein sequence ID" value="CAH2031419.1"/>
    <property type="molecule type" value="Genomic_DNA"/>
</dbReference>
<evidence type="ECO:0000256" key="8">
    <source>
        <dbReference type="SAM" id="Phobius"/>
    </source>
</evidence>